<feature type="compositionally biased region" description="Basic and acidic residues" evidence="1">
    <location>
        <begin position="41"/>
        <end position="62"/>
    </location>
</feature>
<feature type="compositionally biased region" description="Basic and acidic residues" evidence="1">
    <location>
        <begin position="10"/>
        <end position="27"/>
    </location>
</feature>
<proteinExistence type="predicted"/>
<organism evidence="2 3">
    <name type="scientific">Actinomycetospora corticicola</name>
    <dbReference type="NCBI Taxonomy" id="663602"/>
    <lineage>
        <taxon>Bacteria</taxon>
        <taxon>Bacillati</taxon>
        <taxon>Actinomycetota</taxon>
        <taxon>Actinomycetes</taxon>
        <taxon>Pseudonocardiales</taxon>
        <taxon>Pseudonocardiaceae</taxon>
        <taxon>Actinomycetospora</taxon>
    </lineage>
</organism>
<gene>
    <name evidence="2" type="ORF">BJ983_003798</name>
</gene>
<protein>
    <submittedName>
        <fullName evidence="2">Uncharacterized protein</fullName>
    </submittedName>
</protein>
<evidence type="ECO:0000313" key="3">
    <source>
        <dbReference type="Proteomes" id="UP000535890"/>
    </source>
</evidence>
<feature type="compositionally biased region" description="Gly residues" evidence="1">
    <location>
        <begin position="63"/>
        <end position="73"/>
    </location>
</feature>
<evidence type="ECO:0000313" key="2">
    <source>
        <dbReference type="EMBL" id="NYD37696.1"/>
    </source>
</evidence>
<dbReference type="EMBL" id="JACCBN010000001">
    <property type="protein sequence ID" value="NYD37696.1"/>
    <property type="molecule type" value="Genomic_DNA"/>
</dbReference>
<dbReference type="AlphaFoldDB" id="A0A7Y9DYH6"/>
<reference evidence="2 3" key="1">
    <citation type="submission" date="2020-07" db="EMBL/GenBank/DDBJ databases">
        <title>Sequencing the genomes of 1000 actinobacteria strains.</title>
        <authorList>
            <person name="Klenk H.-P."/>
        </authorList>
    </citation>
    <scope>NUCLEOTIDE SEQUENCE [LARGE SCALE GENOMIC DNA]</scope>
    <source>
        <strain evidence="2 3">DSM 45772</strain>
    </source>
</reference>
<dbReference type="Proteomes" id="UP000535890">
    <property type="component" value="Unassembled WGS sequence"/>
</dbReference>
<accession>A0A7Y9DYH6</accession>
<feature type="region of interest" description="Disordered" evidence="1">
    <location>
        <begin position="1"/>
        <end position="83"/>
    </location>
</feature>
<name>A0A7Y9DYH6_9PSEU</name>
<feature type="compositionally biased region" description="Basic and acidic residues" evidence="1">
    <location>
        <begin position="74"/>
        <end position="83"/>
    </location>
</feature>
<sequence length="83" mass="8846">MLQLATTAPRRQEGPDHFSECPRDGRNVRPVGPDQCDEADHEAGQNGDHDSGQEENGERTGERPGGIENGHGGTPRDGKGLST</sequence>
<keyword evidence="3" id="KW-1185">Reference proteome</keyword>
<comment type="caution">
    <text evidence="2">The sequence shown here is derived from an EMBL/GenBank/DDBJ whole genome shotgun (WGS) entry which is preliminary data.</text>
</comment>
<evidence type="ECO:0000256" key="1">
    <source>
        <dbReference type="SAM" id="MobiDB-lite"/>
    </source>
</evidence>